<dbReference type="Pfam" id="PF18629">
    <property type="entry name" value="DUF5629"/>
    <property type="match status" value="1"/>
</dbReference>
<name>A0ABR8TQG1_9PSED</name>
<feature type="domain" description="DUF5629" evidence="1">
    <location>
        <begin position="35"/>
        <end position="90"/>
    </location>
</feature>
<proteinExistence type="predicted"/>
<protein>
    <submittedName>
        <fullName evidence="2">DUF5629 family protein</fullName>
    </submittedName>
</protein>
<organism evidence="2 3">
    <name type="scientific">Serpens gallinarum</name>
    <dbReference type="NCBI Taxonomy" id="2763075"/>
    <lineage>
        <taxon>Bacteria</taxon>
        <taxon>Pseudomonadati</taxon>
        <taxon>Pseudomonadota</taxon>
        <taxon>Gammaproteobacteria</taxon>
        <taxon>Pseudomonadales</taxon>
        <taxon>Pseudomonadaceae</taxon>
        <taxon>Pseudomonas</taxon>
    </lineage>
</organism>
<keyword evidence="3" id="KW-1185">Reference proteome</keyword>
<dbReference type="Proteomes" id="UP000611945">
    <property type="component" value="Unassembled WGS sequence"/>
</dbReference>
<evidence type="ECO:0000313" key="3">
    <source>
        <dbReference type="Proteomes" id="UP000611945"/>
    </source>
</evidence>
<sequence>MTAPHATLIEALELADMLEVNGLHAFDFDLFEVEEDDDIEVEMTCLEGSQRHVWEFSHEELLAARFDAEADLWVLHSQGEEIRLRCLEAFVGEDDI</sequence>
<dbReference type="EMBL" id="JACSQG010000005">
    <property type="protein sequence ID" value="MBD7977745.1"/>
    <property type="molecule type" value="Genomic_DNA"/>
</dbReference>
<evidence type="ECO:0000313" key="2">
    <source>
        <dbReference type="EMBL" id="MBD7977745.1"/>
    </source>
</evidence>
<dbReference type="RefSeq" id="WP_251836524.1">
    <property type="nucleotide sequence ID" value="NZ_JACSQG010000005.1"/>
</dbReference>
<reference evidence="2 3" key="1">
    <citation type="submission" date="2020-08" db="EMBL/GenBank/DDBJ databases">
        <title>A Genomic Blueprint of the Chicken Gut Microbiome.</title>
        <authorList>
            <person name="Gilroy R."/>
            <person name="Ravi A."/>
            <person name="Getino M."/>
            <person name="Pursley I."/>
            <person name="Horton D.L."/>
            <person name="Alikhan N.-F."/>
            <person name="Baker D."/>
            <person name="Gharbi K."/>
            <person name="Hall N."/>
            <person name="Watson M."/>
            <person name="Adriaenssens E.M."/>
            <person name="Foster-Nyarko E."/>
            <person name="Jarju S."/>
            <person name="Secka A."/>
            <person name="Antonio M."/>
            <person name="Oren A."/>
            <person name="Chaudhuri R."/>
            <person name="La Ragione R.M."/>
            <person name="Hildebrand F."/>
            <person name="Pallen M.J."/>
        </authorList>
    </citation>
    <scope>NUCLEOTIDE SEQUENCE [LARGE SCALE GENOMIC DNA]</scope>
    <source>
        <strain evidence="2 3">Sa2CUA2</strain>
    </source>
</reference>
<evidence type="ECO:0000259" key="1">
    <source>
        <dbReference type="Pfam" id="PF18629"/>
    </source>
</evidence>
<comment type="caution">
    <text evidence="2">The sequence shown here is derived from an EMBL/GenBank/DDBJ whole genome shotgun (WGS) entry which is preliminary data.</text>
</comment>
<dbReference type="InterPro" id="IPR041081">
    <property type="entry name" value="DUF5629"/>
</dbReference>
<gene>
    <name evidence="2" type="ORF">H9642_11145</name>
</gene>
<dbReference type="Gene3D" id="2.30.29.190">
    <property type="match status" value="1"/>
</dbReference>
<accession>A0ABR8TQG1</accession>